<dbReference type="SUPFAM" id="SSF51126">
    <property type="entry name" value="Pectin lyase-like"/>
    <property type="match status" value="1"/>
</dbReference>
<sequence>MTTRTRNSKPCQSNPSEARAFMMAPVARAIALAMMAGGAVGHAHAQQAFSPAWFAAKGANQATATATGLLPNGNPVSSLTSPQGQSNAARERLQTSIANLNTAAQAIALQQALQAQARQAALLRPSSVPDGLGEGGLKIDENELTKGWSNANAPTQTMEGGQTTVTIEQTADKAILNWETFNVGRNTTVNFEQDANWAVLNRVNDPNARPSQIQGQIKADGTVFILNRNGVVFEGSSQVNVRNLVAAAANITDAQFQDNGLYGASATTPTFTGAGGAVKVEQGALIQTHTPQSVTQGGGYVLLLGKEVENAGEIVTRRGQTALAAGDSFIIRRGVGTDENSASSTRGNEIAPQFATGSTAGTVTNSGLILAREGDITLAGRDVRQNGTAVSTTTVNQRGTIHLLNSATDASGQVTLGSGATTAVVIEDDSQTALDSQRDTLIENSSAPRSTVATGSFNNYSSLNDRLDLSRIEIVSGGNVHFTDASLTLATGGQIVVGAGKRNFVAAGAILDVSGAVGVNVAMESNNVKVNVQGNELRDSPVNRDAGTLFNKNIWVDRRDLILVPAGTGGYESDRWYAAGGLLEVSGYLSNQGHRIGEWAAQGGTILLNGNEVVTQAGSTLNISGGTLDIATGYVRTTWLKGGDGKLYAVQDAPADMLFIGVYQGFEDEHARWGQTDYYYNPIIAPPQRLENGYTVGRDAGRLIVGAPTAVLEGDIVADVFNGARQVRGRDGIDDGYRQAQTAVARAGALMFGRFGLPGIGGMMGGIAAIDTTDVRIADLDAISAGLDIDTLLPAERANTLWLDAGQLNRQSLGGLVIGTRGAVSIDGALSLADGGRLDIVAPVVDFNADVTAHGGSISVTNNFAPGSGVTPQVLTLGGNADITLHDGVTLDLTGHWANLRLNPEEQARLAFLDGGSISLSTSQNIVLETGSLIDVSSGAAVLADGGSKGGKGGSVALESGRSSTTGEVSLEGQIKGYGVAGSGTLTLRTGEPLVLGGKVHDAGHLQSGEAAQVGLILDEPVSVAKGEPLPSAATFNVVMPGQRITSGIAFTNTTGLSIPVGEGGWDLGGTTLTVYVGTTIYRGSTGQVVPAGSVVDRIASGSLTAGYVVPAGLATGIPTPAYTAPAGTLAPADVVFEAGTLIAPGAVFDRQVAVRAPRVLDSAFFQSGFSAYDVFSRHSALVAPDADLQVFMPALRLGAGAKGAATRGEGLELWTPPLYQEDPVKSVLGQRRGASLTLTVGDGQTADAYAKRLHVAEGARVAVDPGQSIALLTAGQLTVDGRLEAPGGRIRLSRHDQGGLMPIGASVWVGEHAVLDAAGRAITAVNARGERYGRVDAGGSILFGNAEIDPVEGTLGGLPHFVVVREGALIDVSGSHAVLDIPGIGATDVVSAGGSITLSSSAGFYLDGTLRGASGGAGAAGGSLTVGLANNNYINTTPEYERRVTELVFAQEQGTSDLAANASPEDDGIALFTYGHARLGADRVSQGGFDTLNLWTSAMLTFDGSVDLTLGRAINLYVGALGWSDASPDGSHVELAAPYMKWSSAFLTTSTTTTGYTGIAHSSNVLNVTGSTQPNLGSLTLSASRVFDVATVPGVTATGGHMTIAGFSADTDQVIDRRAFDQVSLVSAGDMRFGASQAAGNSNNSSLLVAGDLTLSAAQLYPITHAAVTVNAGRRDNKSVGNTTDFTRALTVTRSTDTLPDQPYSVFGRLTLIAPTLNQSGVIRAPQGMIALGSSTGSTATQTVNLLPGSITSVSAAGLVIPYGGTADGISWYYNSDDPLRLNGVGKVITGGIQLTGLQTNVAEGAVIDLSGGGTLAGAGFVSGRGGSTDARYTPLLQIGKDGVSAPSLADHPVYAIVPGAQPVAAPSSGELGASTPLLGQQITIPEGVPGLPAGTYTLLPSTYALLPGAFRVEINGGAASGAPLAPSRMGNRSWLASGTLSIGGTGFADTLAHSVILTPADVLRGYSQYNETSYADYARIDAARLGVPRAQIEADAKTLVLSFSSRPADSTEISLNFDGTVLSAAAEGGFGSTLAVAGTANSTVEILADGAMPAPDYGISLRASDLSKIEVSRLAIGGLPGVVYGQSGNLVQLNNNTANGISTSPALGIVLRSGAELSAPEVMLMAYGGLSNARLGIEIEQGAVINTLGQGPVAYDSDDGFIFQAGSAAVVSVSNGRQQWLAPAASSATVGPAPIRIGSCASLDCSGATQLYSEGSLTFATDNTFDMHESVRYGTRHLNLAAGAFNVGDNEALDAARDRAALAPGLALNQDLLNLLLSGDTTTGAPALEALELIASRSFNFFGGVTLSTLDAGGVSQLDKLVLTTPAIYGYGSASEVARIQTKELVWNGSGDAPAVVIGEGAGTGAGSFAVEAERITFGYGPWSRPDGISSLDRLALGFANVDLHASDRITANNLGTLAVYQQQENDYVPGEGFRYSGGNLDIVAPLISGEAGSVNKITAGGAITVSAPAGGAADAATVSAIGAELSLTAGQNLSLDTMVALPSGKLTLSAGGDLTLGDAAYLDLSGRTLTFFDDDGATRYSWGGDVTLESAAGDIRQSAGATIDLTAKNNQAGRLTAIALGEGKGTVDLLGHILGSASGHADAGGTFVPYLSAGIDVRAQKLGAGGLSEAFAALNQRLNEDHVSGLRRFQLKQGDLVIGNELKANQIDVSLDGGHLTVAGTVDASGERVGSIRLAGKNGLTVAGTGVLDAHGTALRLDSYGKIIDAPNRAIVELNSGGGTLALAEGARIDLRHGTDDARVRARPALHDGRARGMVELYAPRLGGATAGDIAIDASGAVTIEGARSIAVNAVQRYDDAGYGTDPAASGRPYQVVDQDYLDAKHADSTGFIANALANANLLGNKLAGLDNATYRDAFHLRPAVEIVSATPDGDLVVSGDLDLSGYRYDSLNPHTQKVFGAYGSGEAGALAIRAGGDFDIYGSINDGFAPPPGTPDDNGWVLTPGIQGYGADVVVPNAGVVLAESTRFPPGRVLNYDLPIQAVALAADTDLPVGTSLTAQLTVPAGTVFSAAVRDAAGEVLYAAGTQVSAQVVLPVGTRFDAGFRLPAAASLAAMTWPAGVPLPKRATSQAVNNPDGVFLAGSLNLPMGAVIPGFTSIVLPAGTLATPLRPVTDGRMGRNWAVAAMLPEGSASWDLRLVAGADIAAADPRLARAEAEGSLTLADPHYSLYHRYVSGNLTAIYPVAQNFSVLRTGTGSLELLAGEDVSIQSLYGIYTAGTSTASAAGADEAAFNLPHGKDTDGSYLKTAAEPTIAGRTKVGAQYEALVNGGASSTYAAWYPDGGGNLLVRTGADFSGDLLAFYNPASVNYGTHDLRGQRSSVDVGNWLWRQASGDTGGIDPILASWWINFGTYVSGRTVSNSHADYTNATDRTAIAAIPELVGFVGVGTLGGGNLTVDVGGDAGLLTRIGNPALNTPRPRSQGLILAVGGTGRVGADGELLLTGGGDLALRVGGSLNPDLQARSMAPNTVTNPKVTDYWQQNLNMSGVLANLRGALDARMGASGGLVLAYSSGFSKDIRAMDVYAAAMAIASGGPVLMLGDAVATLETRGDLVLGGTGDPGRINQPYLPPYRDAGSDAWKAGGYGWFSLWTDNTAINLFSAGGDLSWSQQLGDNSTANSNPGQNYSVSDGRFVWPSQLNVVAAAGSIYLGKAALGNGISSTYDVTRDYIWLAPGANGRMDMLAGGSILAHGYVVSRVSASPEVVPTPFKPAFALSATTTIGKNNLSAQAVRPGSAHFPIIAFGPGTAQEIPAAPGEVTRIYAQDGDIIGLGIGEIIAMAATTGRGTWYEGAGPVWMQAGRDIVRSGMLLSDPSLYVANELARTPVSTVGTASTRSNLFFHTDPNDVSIVKAGRDILFSSFTVAGPGTLEISAGRNVLMAGQTGTGTTGVPAYGEVTFTSLGGVIQGDTRPGARIVVQAGHGAAGPDWVALLRYLDPANQADLTPGHPLADQPGKVAHTYEEELAEWLKATFGYEATSDEDALARFAGLPAEQQRIFLRTVYYAELLAGGREYNDVDGPRFGSYLRGRQMIAALFPEENADGNEIERSGDIIMFGGAGIRSLFGGDIQLLAPAGQIVVGVEGVVPPASAGVMTQGAGDIRMYSQGSILLGLSRIMTTFGGHIQAWSAEGDINAGRGAKTTVVYTPPRRVYDQWGNVTLSPQAPSTGAGIATLNPIPEVPPGDVDLIAPLGTIDAGEAGIRVSGNANLAALQVVNAENIEVQGEATGLPVVASVNVGALTSASAAANSASQAAQDMARNQTRQARPSVISVQVLGFGEPQADARRGAASPMPAVGQPVMGFPYDPASPVQFVGVGRSFDAAQLARLTPEQRSLLQQE</sequence>
<proteinExistence type="predicted"/>
<keyword evidence="3 4" id="KW-0732">Signal</keyword>
<dbReference type="OrthoDB" id="218680at2"/>
<feature type="domain" description="Filamentous haemagglutinin FhaB/tRNA nuclease CdiA-like TPS" evidence="5">
    <location>
        <begin position="141"/>
        <end position="255"/>
    </location>
</feature>
<evidence type="ECO:0000313" key="7">
    <source>
        <dbReference type="Proteomes" id="UP000307956"/>
    </source>
</evidence>
<accession>A0A4S4ALL7</accession>
<name>A0A4S4ALL7_9RHOO</name>
<keyword evidence="2" id="KW-0964">Secreted</keyword>
<dbReference type="Gene3D" id="2.160.20.10">
    <property type="entry name" value="Single-stranded right-handed beta-helix, Pectin lyase-like"/>
    <property type="match status" value="2"/>
</dbReference>
<evidence type="ECO:0000313" key="6">
    <source>
        <dbReference type="EMBL" id="THF60439.1"/>
    </source>
</evidence>
<reference evidence="6 7" key="1">
    <citation type="submission" date="2019-04" db="EMBL/GenBank/DDBJ databases">
        <title>Azoarcus rhizosphaerae sp. nov. isolated from rhizosphere of Ficus religiosa.</title>
        <authorList>
            <person name="Lin S.-Y."/>
            <person name="Hameed A."/>
            <person name="Hsu Y.-H."/>
            <person name="Young C.-C."/>
        </authorList>
    </citation>
    <scope>NUCLEOTIDE SEQUENCE [LARGE SCALE GENOMIC DNA]</scope>
    <source>
        <strain evidence="6 7">CC-YHH848</strain>
    </source>
</reference>
<feature type="signal peptide" evidence="4">
    <location>
        <begin position="1"/>
        <end position="45"/>
    </location>
</feature>
<dbReference type="NCBIfam" id="TIGR01901">
    <property type="entry name" value="adhes_NPXG"/>
    <property type="match status" value="1"/>
</dbReference>
<dbReference type="InterPro" id="IPR011050">
    <property type="entry name" value="Pectin_lyase_fold/virulence"/>
</dbReference>
<dbReference type="SMART" id="SM00912">
    <property type="entry name" value="Haemagg_act"/>
    <property type="match status" value="1"/>
</dbReference>
<dbReference type="Proteomes" id="UP000307956">
    <property type="component" value="Unassembled WGS sequence"/>
</dbReference>
<organism evidence="6 7">
    <name type="scientific">Pseudothauera rhizosphaerae</name>
    <dbReference type="NCBI Taxonomy" id="2565932"/>
    <lineage>
        <taxon>Bacteria</taxon>
        <taxon>Pseudomonadati</taxon>
        <taxon>Pseudomonadota</taxon>
        <taxon>Betaproteobacteria</taxon>
        <taxon>Rhodocyclales</taxon>
        <taxon>Zoogloeaceae</taxon>
        <taxon>Pseudothauera</taxon>
    </lineage>
</organism>
<evidence type="ECO:0000256" key="2">
    <source>
        <dbReference type="ARBA" id="ARBA00022525"/>
    </source>
</evidence>
<dbReference type="InterPro" id="IPR021026">
    <property type="entry name" value="Filamn_hemagglutn_DUF3739"/>
</dbReference>
<dbReference type="EMBL" id="SSOD01000010">
    <property type="protein sequence ID" value="THF60439.1"/>
    <property type="molecule type" value="Genomic_DNA"/>
</dbReference>
<dbReference type="Pfam" id="PF12545">
    <property type="entry name" value="DUF3739"/>
    <property type="match status" value="1"/>
</dbReference>
<evidence type="ECO:0000256" key="1">
    <source>
        <dbReference type="ARBA" id="ARBA00004613"/>
    </source>
</evidence>
<dbReference type="PANTHER" id="PTHR12338">
    <property type="entry name" value="AUTOTRANSPORTER"/>
    <property type="match status" value="1"/>
</dbReference>
<keyword evidence="7" id="KW-1185">Reference proteome</keyword>
<dbReference type="GO" id="GO:0005576">
    <property type="term" value="C:extracellular region"/>
    <property type="evidence" value="ECO:0007669"/>
    <property type="project" value="UniProtKB-SubCell"/>
</dbReference>
<evidence type="ECO:0000259" key="5">
    <source>
        <dbReference type="SMART" id="SM00912"/>
    </source>
</evidence>
<dbReference type="PANTHER" id="PTHR12338:SF8">
    <property type="entry name" value="HEME_HEMOPEXIN-BINDING PROTEIN"/>
    <property type="match status" value="1"/>
</dbReference>
<feature type="chain" id="PRO_5020524507" evidence="4">
    <location>
        <begin position="46"/>
        <end position="4354"/>
    </location>
</feature>
<evidence type="ECO:0000256" key="3">
    <source>
        <dbReference type="ARBA" id="ARBA00022729"/>
    </source>
</evidence>
<evidence type="ECO:0000256" key="4">
    <source>
        <dbReference type="SAM" id="SignalP"/>
    </source>
</evidence>
<comment type="caution">
    <text evidence="6">The sequence shown here is derived from an EMBL/GenBank/DDBJ whole genome shotgun (WGS) entry which is preliminary data.</text>
</comment>
<comment type="subcellular location">
    <subcellularLocation>
        <location evidence="1">Secreted</location>
    </subcellularLocation>
</comment>
<dbReference type="InterPro" id="IPR050909">
    <property type="entry name" value="Bact_Autotransporter_VF"/>
</dbReference>
<protein>
    <submittedName>
        <fullName evidence="6">Filamentous hemagglutinin N-terminal domain-containing protein</fullName>
    </submittedName>
</protein>
<dbReference type="Pfam" id="PF05860">
    <property type="entry name" value="TPS"/>
    <property type="match status" value="1"/>
</dbReference>
<dbReference type="InterPro" id="IPR008638">
    <property type="entry name" value="FhaB/CdiA-like_TPS"/>
</dbReference>
<dbReference type="InterPro" id="IPR012334">
    <property type="entry name" value="Pectin_lyas_fold"/>
</dbReference>
<gene>
    <name evidence="6" type="ORF">E6O51_13235</name>
</gene>